<accession>A0A9Q9EFN3</accession>
<feature type="region of interest" description="Disordered" evidence="6">
    <location>
        <begin position="368"/>
        <end position="399"/>
    </location>
</feature>
<keyword evidence="10" id="KW-1185">Reference proteome</keyword>
<feature type="region of interest" description="Disordered" evidence="6">
    <location>
        <begin position="304"/>
        <end position="326"/>
    </location>
</feature>
<protein>
    <recommendedName>
        <fullName evidence="8">Rhodopsin domain-containing protein</fullName>
    </recommendedName>
</protein>
<dbReference type="InterPro" id="IPR049326">
    <property type="entry name" value="Rhodopsin_dom_fungi"/>
</dbReference>
<dbReference type="EMBL" id="CP099419">
    <property type="protein sequence ID" value="USW49140.1"/>
    <property type="molecule type" value="Genomic_DNA"/>
</dbReference>
<feature type="transmembrane region" description="Helical" evidence="7">
    <location>
        <begin position="121"/>
        <end position="141"/>
    </location>
</feature>
<gene>
    <name evidence="9" type="ORF">Slin15195_G024590</name>
</gene>
<evidence type="ECO:0000256" key="1">
    <source>
        <dbReference type="ARBA" id="ARBA00004141"/>
    </source>
</evidence>
<feature type="region of interest" description="Disordered" evidence="6">
    <location>
        <begin position="444"/>
        <end position="464"/>
    </location>
</feature>
<feature type="transmembrane region" description="Helical" evidence="7">
    <location>
        <begin position="232"/>
        <end position="252"/>
    </location>
</feature>
<comment type="similarity">
    <text evidence="5">Belongs to the SAT4 family.</text>
</comment>
<feature type="transmembrane region" description="Helical" evidence="7">
    <location>
        <begin position="196"/>
        <end position="220"/>
    </location>
</feature>
<evidence type="ECO:0000259" key="8">
    <source>
        <dbReference type="Pfam" id="PF20684"/>
    </source>
</evidence>
<dbReference type="Pfam" id="PF20684">
    <property type="entry name" value="Fung_rhodopsin"/>
    <property type="match status" value="1"/>
</dbReference>
<dbReference type="GO" id="GO:0016020">
    <property type="term" value="C:membrane"/>
    <property type="evidence" value="ECO:0007669"/>
    <property type="project" value="UniProtKB-SubCell"/>
</dbReference>
<dbReference type="Proteomes" id="UP001056384">
    <property type="component" value="Chromosome 2"/>
</dbReference>
<dbReference type="InterPro" id="IPR052337">
    <property type="entry name" value="SAT4-like"/>
</dbReference>
<sequence length="464" mass="51399">MATSEDLSDWQSRITSRLIIKPIPAVQHPESFTPARAGLVATGVIFTLLGAFAIVCRVLTIIQRRRKIGYDDHAMFVAYGCSLAFTIAVFVSVRWGVGLELRNVPINWGVRAVQAIYTSEIFYYVTIFCIKLSLMLLYLRLAAELRGWFYYASVILLVILVLHFMTTMTVVATQCIPIEKYWYPSTAGSCIDITSFFYSTSIFTVITDVIMIALPIPIIWKIPRERKQKMAIMAAFLIAGGGTLASCIRLYSIKIFTQSPQPMRDAAPISTWSFIEINLGILCASSAVIKPIFSKTRAPSLEKEGARRLRSAAGPRGTIGTPHSKVRTTISRDLKDFGRWSHSEASTAVTSPNTLCFKSSERDLEFGTKACDGSSDRYSSRLPEPPSIYQKTPRGRQSQLISALPQRPDQPTLHAMGSHEPSNDPRLLNISHHQAKLSQAFPQYFSSSSTKGGGRNGGQPIAGW</sequence>
<keyword evidence="3 7" id="KW-1133">Transmembrane helix</keyword>
<evidence type="ECO:0000256" key="3">
    <source>
        <dbReference type="ARBA" id="ARBA00022989"/>
    </source>
</evidence>
<proteinExistence type="inferred from homology"/>
<keyword evidence="2 7" id="KW-0812">Transmembrane</keyword>
<comment type="subcellular location">
    <subcellularLocation>
        <location evidence="1">Membrane</location>
        <topology evidence="1">Multi-pass membrane protein</topology>
    </subcellularLocation>
</comment>
<feature type="transmembrane region" description="Helical" evidence="7">
    <location>
        <begin position="39"/>
        <end position="62"/>
    </location>
</feature>
<dbReference type="PANTHER" id="PTHR33048">
    <property type="entry name" value="PTH11-LIKE INTEGRAL MEMBRANE PROTEIN (AFU_ORTHOLOGUE AFUA_5G11245)"/>
    <property type="match status" value="1"/>
</dbReference>
<evidence type="ECO:0000256" key="6">
    <source>
        <dbReference type="SAM" id="MobiDB-lite"/>
    </source>
</evidence>
<evidence type="ECO:0000313" key="10">
    <source>
        <dbReference type="Proteomes" id="UP001056384"/>
    </source>
</evidence>
<feature type="region of interest" description="Disordered" evidence="6">
    <location>
        <begin position="407"/>
        <end position="426"/>
    </location>
</feature>
<feature type="domain" description="Rhodopsin" evidence="8">
    <location>
        <begin position="57"/>
        <end position="295"/>
    </location>
</feature>
<evidence type="ECO:0000256" key="4">
    <source>
        <dbReference type="ARBA" id="ARBA00023136"/>
    </source>
</evidence>
<dbReference type="PANTHER" id="PTHR33048:SF123">
    <property type="entry name" value="INTEGRAL MEMBRANE PROTEIN"/>
    <property type="match status" value="1"/>
</dbReference>
<evidence type="ECO:0000256" key="2">
    <source>
        <dbReference type="ARBA" id="ARBA00022692"/>
    </source>
</evidence>
<organism evidence="9 10">
    <name type="scientific">Septoria linicola</name>
    <dbReference type="NCBI Taxonomy" id="215465"/>
    <lineage>
        <taxon>Eukaryota</taxon>
        <taxon>Fungi</taxon>
        <taxon>Dikarya</taxon>
        <taxon>Ascomycota</taxon>
        <taxon>Pezizomycotina</taxon>
        <taxon>Dothideomycetes</taxon>
        <taxon>Dothideomycetidae</taxon>
        <taxon>Mycosphaerellales</taxon>
        <taxon>Mycosphaerellaceae</taxon>
        <taxon>Septoria</taxon>
    </lineage>
</organism>
<dbReference type="OrthoDB" id="5329176at2759"/>
<keyword evidence="4 7" id="KW-0472">Membrane</keyword>
<evidence type="ECO:0000256" key="5">
    <source>
        <dbReference type="ARBA" id="ARBA00038359"/>
    </source>
</evidence>
<feature type="transmembrane region" description="Helical" evidence="7">
    <location>
        <begin position="148"/>
        <end position="176"/>
    </location>
</feature>
<feature type="transmembrane region" description="Helical" evidence="7">
    <location>
        <begin position="74"/>
        <end position="97"/>
    </location>
</feature>
<evidence type="ECO:0000256" key="7">
    <source>
        <dbReference type="SAM" id="Phobius"/>
    </source>
</evidence>
<reference evidence="9" key="1">
    <citation type="submission" date="2022-06" db="EMBL/GenBank/DDBJ databases">
        <title>Complete genome sequences of two strains of the flax pathogen Septoria linicola.</title>
        <authorList>
            <person name="Lapalu N."/>
            <person name="Simon A."/>
            <person name="Demenou B."/>
            <person name="Paumier D."/>
            <person name="Guillot M.-P."/>
            <person name="Gout L."/>
            <person name="Valade R."/>
        </authorList>
    </citation>
    <scope>NUCLEOTIDE SEQUENCE</scope>
    <source>
        <strain evidence="9">SE15195</strain>
    </source>
</reference>
<evidence type="ECO:0000313" key="9">
    <source>
        <dbReference type="EMBL" id="USW49140.1"/>
    </source>
</evidence>
<dbReference type="AlphaFoldDB" id="A0A9Q9EFN3"/>
<name>A0A9Q9EFN3_9PEZI</name>